<sequence length="614" mass="67969">MKHLFGFFFLFWTTTAFAQQPFRFAFVTDLHVGGATGADDLRNTVKDINANPDLKFVVLTGDITEFGSDAELKLAKSIIDSLQKPWYAIPGNHDANWSESGSNTFKRLFGSEAFSFQYGGYAFVATASGPNMRMGPGQVPREHLVWLDSTLAALPDRNMPLIYLNHYPQDSSLNNWFDALDRVKKYNVQLILCGHGHSNTKYDFEHVPGIMGRSNLRAKAALGGYNIVTIANGEAVFEEKTPTTDHLRRWATIPLVNHHFAQDTTKFFRPSYAVNQRFANVKEVWTYQDNSDIGSGTDVSGDRIFCSNTNGVLYALSAKGKKIWAFQTAGKVYATPAASKKYVVIASSDRFIYCVSRKNGKLVWKFETGRAAVGSPVIEQDRVYVGGSDGHFRAFDLASGKLLWDFGEVKGFVVTRPLIYRGNICFGAWGNEFYALNLQTGTLSWKWSSGAANRMYSPAACFPVGANGRIFLVAPDRYMTALDATSGNVIWRKQVPDVRVRESMGLSADSSLVYVKTMEGKVYGISVTAPDMELTWKTKLQLPYEICPTAIVEQDGLVFVPSNSGLVSAIDRKTGETRWQHKVSNALVSGITPMGKGRVVVTTMDGKVVCLSDR</sequence>
<dbReference type="Pfam" id="PF00149">
    <property type="entry name" value="Metallophos"/>
    <property type="match status" value="1"/>
</dbReference>
<dbReference type="Gene3D" id="2.40.10.480">
    <property type="match status" value="1"/>
</dbReference>
<keyword evidence="5" id="KW-1185">Reference proteome</keyword>
<name>A0A1G9XIZ2_9BACT</name>
<protein>
    <submittedName>
        <fullName evidence="4">Outer membrane protein assembly factor BamB, contains PQQ-like beta-propeller repeat</fullName>
    </submittedName>
</protein>
<reference evidence="4 5" key="1">
    <citation type="submission" date="2016-10" db="EMBL/GenBank/DDBJ databases">
        <authorList>
            <person name="de Groot N.N."/>
        </authorList>
    </citation>
    <scope>NUCLEOTIDE SEQUENCE [LARGE SCALE GENOMIC DNA]</scope>
    <source>
        <strain evidence="4 5">DSM 21668</strain>
    </source>
</reference>
<dbReference type="Proteomes" id="UP000198901">
    <property type="component" value="Unassembled WGS sequence"/>
</dbReference>
<feature type="domain" description="Calcineurin-like phosphoesterase" evidence="2">
    <location>
        <begin position="22"/>
        <end position="198"/>
    </location>
</feature>
<dbReference type="InterPro" id="IPR015943">
    <property type="entry name" value="WD40/YVTN_repeat-like_dom_sf"/>
</dbReference>
<dbReference type="PANTHER" id="PTHR34512:SF30">
    <property type="entry name" value="OUTER MEMBRANE PROTEIN ASSEMBLY FACTOR BAMB"/>
    <property type="match status" value="1"/>
</dbReference>
<dbReference type="Gene3D" id="3.60.21.10">
    <property type="match status" value="1"/>
</dbReference>
<feature type="domain" description="Pyrrolo-quinoline quinone repeat" evidence="3">
    <location>
        <begin position="310"/>
        <end position="453"/>
    </location>
</feature>
<dbReference type="STRING" id="563176.SAMN04488090_4639"/>
<evidence type="ECO:0000313" key="5">
    <source>
        <dbReference type="Proteomes" id="UP000198901"/>
    </source>
</evidence>
<dbReference type="AlphaFoldDB" id="A0A1G9XIZ2"/>
<evidence type="ECO:0000259" key="3">
    <source>
        <dbReference type="Pfam" id="PF13360"/>
    </source>
</evidence>
<evidence type="ECO:0000313" key="4">
    <source>
        <dbReference type="EMBL" id="SDM96724.1"/>
    </source>
</evidence>
<dbReference type="Pfam" id="PF13360">
    <property type="entry name" value="PQQ_2"/>
    <property type="match status" value="2"/>
</dbReference>
<evidence type="ECO:0000256" key="1">
    <source>
        <dbReference type="SAM" id="SignalP"/>
    </source>
</evidence>
<gene>
    <name evidence="4" type="ORF">SAMN04488090_4639</name>
</gene>
<accession>A0A1G9XIZ2</accession>
<dbReference type="InterPro" id="IPR011047">
    <property type="entry name" value="Quinoprotein_ADH-like_sf"/>
</dbReference>
<dbReference type="InterPro" id="IPR002372">
    <property type="entry name" value="PQQ_rpt_dom"/>
</dbReference>
<dbReference type="PANTHER" id="PTHR34512">
    <property type="entry name" value="CELL SURFACE PROTEIN"/>
    <property type="match status" value="1"/>
</dbReference>
<dbReference type="EMBL" id="FNGS01000011">
    <property type="protein sequence ID" value="SDM96724.1"/>
    <property type="molecule type" value="Genomic_DNA"/>
</dbReference>
<dbReference type="InterPro" id="IPR029052">
    <property type="entry name" value="Metallo-depent_PP-like"/>
</dbReference>
<dbReference type="SMART" id="SM00564">
    <property type="entry name" value="PQQ"/>
    <property type="match status" value="6"/>
</dbReference>
<dbReference type="OrthoDB" id="9816081at2"/>
<dbReference type="GO" id="GO:0016787">
    <property type="term" value="F:hydrolase activity"/>
    <property type="evidence" value="ECO:0007669"/>
    <property type="project" value="InterPro"/>
</dbReference>
<dbReference type="InterPro" id="IPR004843">
    <property type="entry name" value="Calcineurin-like_PHP"/>
</dbReference>
<evidence type="ECO:0000259" key="2">
    <source>
        <dbReference type="Pfam" id="PF00149"/>
    </source>
</evidence>
<dbReference type="InterPro" id="IPR018391">
    <property type="entry name" value="PQQ_b-propeller_rpt"/>
</dbReference>
<dbReference type="Gene3D" id="2.130.10.10">
    <property type="entry name" value="YVTN repeat-like/Quinoprotein amine dehydrogenase"/>
    <property type="match status" value="1"/>
</dbReference>
<dbReference type="SUPFAM" id="SSF56300">
    <property type="entry name" value="Metallo-dependent phosphatases"/>
    <property type="match status" value="1"/>
</dbReference>
<organism evidence="4 5">
    <name type="scientific">Siphonobacter aquaeclarae</name>
    <dbReference type="NCBI Taxonomy" id="563176"/>
    <lineage>
        <taxon>Bacteria</taxon>
        <taxon>Pseudomonadati</taxon>
        <taxon>Bacteroidota</taxon>
        <taxon>Cytophagia</taxon>
        <taxon>Cytophagales</taxon>
        <taxon>Cytophagaceae</taxon>
        <taxon>Siphonobacter</taxon>
    </lineage>
</organism>
<feature type="domain" description="Pyrrolo-quinoline quinone repeat" evidence="3">
    <location>
        <begin position="564"/>
        <end position="612"/>
    </location>
</feature>
<keyword evidence="1" id="KW-0732">Signal</keyword>
<feature type="signal peptide" evidence="1">
    <location>
        <begin position="1"/>
        <end position="18"/>
    </location>
</feature>
<feature type="chain" id="PRO_5011444330" evidence="1">
    <location>
        <begin position="19"/>
        <end position="614"/>
    </location>
</feature>
<proteinExistence type="predicted"/>
<dbReference type="RefSeq" id="WP_093208294.1">
    <property type="nucleotide sequence ID" value="NZ_FNGS01000011.1"/>
</dbReference>
<dbReference type="SUPFAM" id="SSF50998">
    <property type="entry name" value="Quinoprotein alcohol dehydrogenase-like"/>
    <property type="match status" value="2"/>
</dbReference>